<gene>
    <name evidence="4" type="ORF">TTHERM_00735390</name>
</gene>
<keyword evidence="2" id="KW-1133">Transmembrane helix</keyword>
<keyword evidence="5" id="KW-1185">Reference proteome</keyword>
<dbReference type="PANTHER" id="PTHR13018">
    <property type="entry name" value="PROBABLE MEMBRANE PROTEIN DUF221-RELATED"/>
    <property type="match status" value="1"/>
</dbReference>
<accession>Q231V7</accession>
<evidence type="ECO:0000259" key="3">
    <source>
        <dbReference type="Pfam" id="PF14703"/>
    </source>
</evidence>
<feature type="compositionally biased region" description="Basic residues" evidence="1">
    <location>
        <begin position="968"/>
        <end position="978"/>
    </location>
</feature>
<dbReference type="HOGENOM" id="CLU_012088_0_0_1"/>
<dbReference type="GO" id="GO:0005227">
    <property type="term" value="F:calcium-activated cation channel activity"/>
    <property type="evidence" value="ECO:0007669"/>
    <property type="project" value="InterPro"/>
</dbReference>
<evidence type="ECO:0000256" key="2">
    <source>
        <dbReference type="SAM" id="Phobius"/>
    </source>
</evidence>
<feature type="compositionally biased region" description="Polar residues" evidence="1">
    <location>
        <begin position="1"/>
        <end position="11"/>
    </location>
</feature>
<sequence>MSQEGQDSIKTQAEHNSKQLHRGNAISKSVNFEKIPGDIFLAKEHLKATKVGPDKEFTEKDKQQGFINEKCDCCGRSVDREILNLNSDITKLSYLGSGFPMFFQFLKFCIFFLLILFCVCGIFNMVANANYGNQCNLKGNQCKTNWIVKLSLGNRTDLYYSIYIQECLNLTAVCVLIIFIQIIIYQQRMLDSDSDDSAILASDYTVMVENIPKDIQCENDLQKENLDYDDELKSFFQNPSNFNGYEFKVIKVNLGYEIKDLTHLQRKQKLFVNDKKKLFKSQISKNGKYDIFSQEAIQIDKQIEIVKSEILKLENRLSEGKGVEFMKNLFTGVAFVTFETERMQKDLLEMAKSSWNCFKKSQTVRQFMGTHLRISAAPDPTEIFWENLGVSKTSRAIRVVVGLIVDSFMVFGCGLSIYFLLDYQSSYAKNHNVNSISDSTLRAKEIRNIQLLSFTISIVIFIINQFLVILVKTVADFKKLQTRTNYNLSFAFFLSLAQFTNATLVPLIVSFIVHQNTNYQMLYGASGLIPTQNTIFMVNSFLPVLFFIFDIQSIIKKYLRKKQESSGESSILTQQELLELYEDPAFAIQSEYSQIMKTLLMTLFYATPLPICIFWSILGLIIQYFIAKYNLLYRRSAPFNMGSSLGYKMVLLMNIGLVIYACLSYVFIILSKDNDDNNPRTVSFVAIAIASIHLFLPAHIINKKIFKVKSKKPENTKIYQEVQGSFSTDYDRTNPATRRQANQKFVEEQEAVVQNIFQQEDLINFDSKNKSEFQGTKKDIQLIEENIKFISVNNEVQFQKQEGYIQHSIFRNLVELQNHKNDQKDDSNLHVINLKDESYSCCQDDEIKNQRNTEVKSLSKEILQKQLKRYEEIKNGFVELFYKNKEKTKNLPNKIENKANQESLNYKNEENLQVQDQEQNNNQISINIFKCKQVANKYSFEQVINFEDDQSSQTQINSESENSSLKNQKLKKNHSYFV</sequence>
<dbReference type="eggNOG" id="ENOG502SEJF">
    <property type="taxonomic scope" value="Eukaryota"/>
</dbReference>
<dbReference type="Pfam" id="PF14703">
    <property type="entry name" value="PHM7_cyt"/>
    <property type="match status" value="1"/>
</dbReference>
<dbReference type="RefSeq" id="XP_001011588.2">
    <property type="nucleotide sequence ID" value="XM_001011588.2"/>
</dbReference>
<dbReference type="OrthoDB" id="286234at2759"/>
<evidence type="ECO:0000256" key="1">
    <source>
        <dbReference type="SAM" id="MobiDB-lite"/>
    </source>
</evidence>
<feature type="transmembrane region" description="Helical" evidence="2">
    <location>
        <begin position="646"/>
        <end position="670"/>
    </location>
</feature>
<feature type="transmembrane region" description="Helical" evidence="2">
    <location>
        <begin position="399"/>
        <end position="421"/>
    </location>
</feature>
<dbReference type="KEGG" id="tet:TTHERM_00735390"/>
<dbReference type="InterPro" id="IPR027815">
    <property type="entry name" value="CSC1/OSCA1-like_cyt"/>
</dbReference>
<keyword evidence="2" id="KW-0472">Membrane</keyword>
<protein>
    <submittedName>
        <fullName evidence="4">Phage head-tail family protein, putative</fullName>
    </submittedName>
</protein>
<evidence type="ECO:0000313" key="5">
    <source>
        <dbReference type="Proteomes" id="UP000009168"/>
    </source>
</evidence>
<feature type="domain" description="CSC1/OSCA1-like cytosolic" evidence="3">
    <location>
        <begin position="203"/>
        <end position="387"/>
    </location>
</feature>
<dbReference type="InterPro" id="IPR045122">
    <property type="entry name" value="Csc1-like"/>
</dbReference>
<feature type="transmembrane region" description="Helical" evidence="2">
    <location>
        <begin position="603"/>
        <end position="626"/>
    </location>
</feature>
<feature type="transmembrane region" description="Helical" evidence="2">
    <location>
        <begin position="162"/>
        <end position="185"/>
    </location>
</feature>
<feature type="transmembrane region" description="Helical" evidence="2">
    <location>
        <begin position="534"/>
        <end position="555"/>
    </location>
</feature>
<name>Q231V7_TETTS</name>
<feature type="transmembrane region" description="Helical" evidence="2">
    <location>
        <begin position="492"/>
        <end position="514"/>
    </location>
</feature>
<feature type="region of interest" description="Disordered" evidence="1">
    <location>
        <begin position="1"/>
        <end position="20"/>
    </location>
</feature>
<feature type="transmembrane region" description="Helical" evidence="2">
    <location>
        <begin position="449"/>
        <end position="471"/>
    </location>
</feature>
<dbReference type="GeneID" id="7823300"/>
<keyword evidence="2" id="KW-0812">Transmembrane</keyword>
<dbReference type="EMBL" id="GG662786">
    <property type="protein sequence ID" value="EAR91343.2"/>
    <property type="molecule type" value="Genomic_DNA"/>
</dbReference>
<reference evidence="5" key="1">
    <citation type="journal article" date="2006" name="PLoS Biol.">
        <title>Macronuclear genome sequence of the ciliate Tetrahymena thermophila, a model eukaryote.</title>
        <authorList>
            <person name="Eisen J.A."/>
            <person name="Coyne R.S."/>
            <person name="Wu M."/>
            <person name="Wu D."/>
            <person name="Thiagarajan M."/>
            <person name="Wortman J.R."/>
            <person name="Badger J.H."/>
            <person name="Ren Q."/>
            <person name="Amedeo P."/>
            <person name="Jones K.M."/>
            <person name="Tallon L.J."/>
            <person name="Delcher A.L."/>
            <person name="Salzberg S.L."/>
            <person name="Silva J.C."/>
            <person name="Haas B.J."/>
            <person name="Majoros W.H."/>
            <person name="Farzad M."/>
            <person name="Carlton J.M."/>
            <person name="Smith R.K. Jr."/>
            <person name="Garg J."/>
            <person name="Pearlman R.E."/>
            <person name="Karrer K.M."/>
            <person name="Sun L."/>
            <person name="Manning G."/>
            <person name="Elde N.C."/>
            <person name="Turkewitz A.P."/>
            <person name="Asai D.J."/>
            <person name="Wilkes D.E."/>
            <person name="Wang Y."/>
            <person name="Cai H."/>
            <person name="Collins K."/>
            <person name="Stewart B.A."/>
            <person name="Lee S.R."/>
            <person name="Wilamowska K."/>
            <person name="Weinberg Z."/>
            <person name="Ruzzo W.L."/>
            <person name="Wloga D."/>
            <person name="Gaertig J."/>
            <person name="Frankel J."/>
            <person name="Tsao C.-C."/>
            <person name="Gorovsky M.A."/>
            <person name="Keeling P.J."/>
            <person name="Waller R.F."/>
            <person name="Patron N.J."/>
            <person name="Cherry J.M."/>
            <person name="Stover N.A."/>
            <person name="Krieger C.J."/>
            <person name="del Toro C."/>
            <person name="Ryder H.F."/>
            <person name="Williamson S.C."/>
            <person name="Barbeau R.A."/>
            <person name="Hamilton E.P."/>
            <person name="Orias E."/>
        </authorList>
    </citation>
    <scope>NUCLEOTIDE SEQUENCE [LARGE SCALE GENOMIC DNA]</scope>
    <source>
        <strain evidence="5">SB210</strain>
    </source>
</reference>
<dbReference type="AlphaFoldDB" id="Q231V7"/>
<feature type="transmembrane region" description="Helical" evidence="2">
    <location>
        <begin position="105"/>
        <end position="127"/>
    </location>
</feature>
<dbReference type="GO" id="GO:0005886">
    <property type="term" value="C:plasma membrane"/>
    <property type="evidence" value="ECO:0007669"/>
    <property type="project" value="TreeGrafter"/>
</dbReference>
<dbReference type="PANTHER" id="PTHR13018:SF83">
    <property type="entry name" value="RRM DOMAIN-CONTAINING PROTEIN"/>
    <property type="match status" value="1"/>
</dbReference>
<organism evidence="4 5">
    <name type="scientific">Tetrahymena thermophila (strain SB210)</name>
    <dbReference type="NCBI Taxonomy" id="312017"/>
    <lineage>
        <taxon>Eukaryota</taxon>
        <taxon>Sar</taxon>
        <taxon>Alveolata</taxon>
        <taxon>Ciliophora</taxon>
        <taxon>Intramacronucleata</taxon>
        <taxon>Oligohymenophorea</taxon>
        <taxon>Hymenostomatida</taxon>
        <taxon>Tetrahymenina</taxon>
        <taxon>Tetrahymenidae</taxon>
        <taxon>Tetrahymena</taxon>
    </lineage>
</organism>
<feature type="transmembrane region" description="Helical" evidence="2">
    <location>
        <begin position="682"/>
        <end position="701"/>
    </location>
</feature>
<evidence type="ECO:0000313" key="4">
    <source>
        <dbReference type="EMBL" id="EAR91343.2"/>
    </source>
</evidence>
<proteinExistence type="predicted"/>
<dbReference type="InParanoid" id="Q231V7"/>
<dbReference type="Proteomes" id="UP000009168">
    <property type="component" value="Unassembled WGS sequence"/>
</dbReference>
<feature type="region of interest" description="Disordered" evidence="1">
    <location>
        <begin position="951"/>
        <end position="978"/>
    </location>
</feature>